<accession>A0A1V2TG82</accession>
<keyword evidence="5" id="KW-1185">Reference proteome</keyword>
<feature type="domain" description="Cas12f1-like TNB" evidence="3">
    <location>
        <begin position="31"/>
        <end position="97"/>
    </location>
</feature>
<feature type="region of interest" description="Disordered" evidence="2">
    <location>
        <begin position="104"/>
        <end position="127"/>
    </location>
</feature>
<name>A0A1V2TG82_9NOCA</name>
<comment type="caution">
    <text evidence="4">The sequence shown here is derived from an EMBL/GenBank/DDBJ whole genome shotgun (WGS) entry which is preliminary data.</text>
</comment>
<sequence>MHTIVVIEDLHVAVMVRNRRLVRHFAGVGMGELRRQLEYKADWHGARIQVAGRWYPSSTTCSACGVVKAELLLSERIFTCDGCGLRIDRDLDSARNLAALAEGRPPRVAGRRRHRKASTQDTLSRVS</sequence>
<dbReference type="EMBL" id="MUMY01000009">
    <property type="protein sequence ID" value="ONM48520.1"/>
    <property type="molecule type" value="Genomic_DNA"/>
</dbReference>
<protein>
    <recommendedName>
        <fullName evidence="3">Cas12f1-like TNB domain-containing protein</fullName>
    </recommendedName>
</protein>
<dbReference type="Proteomes" id="UP000188836">
    <property type="component" value="Unassembled WGS sequence"/>
</dbReference>
<organism evidence="4 5">
    <name type="scientific">Nocardia donostiensis</name>
    <dbReference type="NCBI Taxonomy" id="1538463"/>
    <lineage>
        <taxon>Bacteria</taxon>
        <taxon>Bacillati</taxon>
        <taxon>Actinomycetota</taxon>
        <taxon>Actinomycetes</taxon>
        <taxon>Mycobacteriales</taxon>
        <taxon>Nocardiaceae</taxon>
        <taxon>Nocardia</taxon>
    </lineage>
</organism>
<proteinExistence type="predicted"/>
<dbReference type="STRING" id="1538463.B0T36_04625"/>
<dbReference type="RefSeq" id="WP_176220288.1">
    <property type="nucleotide sequence ID" value="NZ_LOKT01000003.1"/>
</dbReference>
<keyword evidence="1" id="KW-0238">DNA-binding</keyword>
<dbReference type="InterPro" id="IPR010095">
    <property type="entry name" value="Cas12f1-like_TNB"/>
</dbReference>
<evidence type="ECO:0000256" key="1">
    <source>
        <dbReference type="ARBA" id="ARBA00023125"/>
    </source>
</evidence>
<reference evidence="4 5" key="1">
    <citation type="journal article" date="2016" name="Antonie Van Leeuwenhoek">
        <title>Nocardia donostiensis sp. nov., isolated from human respiratory specimens.</title>
        <authorList>
            <person name="Ercibengoa M."/>
            <person name="Bell M."/>
            <person name="Marimon J.M."/>
            <person name="Humrighouse B."/>
            <person name="Klenk H.P."/>
            <person name="Potter G."/>
            <person name="Perez-Trallero E."/>
        </authorList>
    </citation>
    <scope>NUCLEOTIDE SEQUENCE [LARGE SCALE GENOMIC DNA]</scope>
    <source>
        <strain evidence="4 5">X1655</strain>
    </source>
</reference>
<dbReference type="GO" id="GO:0003677">
    <property type="term" value="F:DNA binding"/>
    <property type="evidence" value="ECO:0007669"/>
    <property type="project" value="UniProtKB-KW"/>
</dbReference>
<evidence type="ECO:0000256" key="2">
    <source>
        <dbReference type="SAM" id="MobiDB-lite"/>
    </source>
</evidence>
<evidence type="ECO:0000313" key="5">
    <source>
        <dbReference type="Proteomes" id="UP000188836"/>
    </source>
</evidence>
<dbReference type="AlphaFoldDB" id="A0A1V2TG82"/>
<evidence type="ECO:0000313" key="4">
    <source>
        <dbReference type="EMBL" id="ONM48520.1"/>
    </source>
</evidence>
<evidence type="ECO:0000259" key="3">
    <source>
        <dbReference type="Pfam" id="PF07282"/>
    </source>
</evidence>
<gene>
    <name evidence="4" type="ORF">B0T46_12580</name>
</gene>
<dbReference type="Pfam" id="PF07282">
    <property type="entry name" value="Cas12f1-like_TNB"/>
    <property type="match status" value="1"/>
</dbReference>